<dbReference type="Proteomes" id="UP000039865">
    <property type="component" value="Unassembled WGS sequence"/>
</dbReference>
<keyword evidence="2" id="KW-0732">Signal</keyword>
<accession>A0A078AFS8</accession>
<evidence type="ECO:0000256" key="2">
    <source>
        <dbReference type="SAM" id="SignalP"/>
    </source>
</evidence>
<protein>
    <recommendedName>
        <fullName evidence="5">Secreted protein</fullName>
    </recommendedName>
</protein>
<feature type="compositionally biased region" description="Basic and acidic residues" evidence="1">
    <location>
        <begin position="75"/>
        <end position="97"/>
    </location>
</feature>
<proteinExistence type="predicted"/>
<dbReference type="AlphaFoldDB" id="A0A078AFS8"/>
<organism evidence="3 4">
    <name type="scientific">Stylonychia lemnae</name>
    <name type="common">Ciliate</name>
    <dbReference type="NCBI Taxonomy" id="5949"/>
    <lineage>
        <taxon>Eukaryota</taxon>
        <taxon>Sar</taxon>
        <taxon>Alveolata</taxon>
        <taxon>Ciliophora</taxon>
        <taxon>Intramacronucleata</taxon>
        <taxon>Spirotrichea</taxon>
        <taxon>Stichotrichia</taxon>
        <taxon>Sporadotrichida</taxon>
        <taxon>Oxytrichidae</taxon>
        <taxon>Stylonychinae</taxon>
        <taxon>Stylonychia</taxon>
    </lineage>
</organism>
<keyword evidence="4" id="KW-1185">Reference proteome</keyword>
<sequence length="172" mass="19678">MFNFKLIVIGTVLSTTFLTQAIHINSQQSISQSYDAEAPIPNFSNAQVDFQSNKKDVEHNSIDKQDQTSKNGSQNEKEEIKIDELQESEMPHEENKFEPLNLDQLPLEKKGSSGYEGTSNLADDSNQYEETVKNYDDDKKTPTPLIMVQTDEDYYFQNQIEEPPLLEVPPSW</sequence>
<feature type="compositionally biased region" description="Polar residues" evidence="1">
    <location>
        <begin position="115"/>
        <end position="129"/>
    </location>
</feature>
<feature type="compositionally biased region" description="Basic and acidic residues" evidence="1">
    <location>
        <begin position="130"/>
        <end position="141"/>
    </location>
</feature>
<evidence type="ECO:0000256" key="1">
    <source>
        <dbReference type="SAM" id="MobiDB-lite"/>
    </source>
</evidence>
<dbReference type="EMBL" id="CCKQ01009613">
    <property type="protein sequence ID" value="CDW81115.1"/>
    <property type="molecule type" value="Genomic_DNA"/>
</dbReference>
<name>A0A078AFS8_STYLE</name>
<reference evidence="3 4" key="1">
    <citation type="submission" date="2014-06" db="EMBL/GenBank/DDBJ databases">
        <authorList>
            <person name="Swart Estienne"/>
        </authorList>
    </citation>
    <scope>NUCLEOTIDE SEQUENCE [LARGE SCALE GENOMIC DNA]</scope>
    <source>
        <strain evidence="3 4">130c</strain>
    </source>
</reference>
<feature type="chain" id="PRO_5001729380" description="Secreted protein" evidence="2">
    <location>
        <begin position="22"/>
        <end position="172"/>
    </location>
</feature>
<evidence type="ECO:0000313" key="4">
    <source>
        <dbReference type="Proteomes" id="UP000039865"/>
    </source>
</evidence>
<feature type="compositionally biased region" description="Basic and acidic residues" evidence="1">
    <location>
        <begin position="57"/>
        <end position="67"/>
    </location>
</feature>
<evidence type="ECO:0000313" key="3">
    <source>
        <dbReference type="EMBL" id="CDW81115.1"/>
    </source>
</evidence>
<feature type="signal peptide" evidence="2">
    <location>
        <begin position="1"/>
        <end position="21"/>
    </location>
</feature>
<evidence type="ECO:0008006" key="5">
    <source>
        <dbReference type="Google" id="ProtNLM"/>
    </source>
</evidence>
<feature type="region of interest" description="Disordered" evidence="1">
    <location>
        <begin position="57"/>
        <end position="143"/>
    </location>
</feature>
<gene>
    <name evidence="3" type="primary">Contig8071.g8609</name>
    <name evidence="3" type="ORF">STYLEM_10125</name>
</gene>
<dbReference type="InParanoid" id="A0A078AFS8"/>